<evidence type="ECO:0000313" key="1">
    <source>
        <dbReference type="EMBL" id="CDH00556.1"/>
    </source>
</evidence>
<proteinExistence type="predicted"/>
<comment type="caution">
    <text evidence="1">The sequence shown here is derived from an EMBL/GenBank/DDBJ whole genome shotgun (WGS) entry which is preliminary data.</text>
</comment>
<organism evidence="1 2">
    <name type="scientific">Xenorhabdus bovienii str. feltiae Moldova</name>
    <dbReference type="NCBI Taxonomy" id="1398200"/>
    <lineage>
        <taxon>Bacteria</taxon>
        <taxon>Pseudomonadati</taxon>
        <taxon>Pseudomonadota</taxon>
        <taxon>Gammaproteobacteria</taxon>
        <taxon>Enterobacterales</taxon>
        <taxon>Morganellaceae</taxon>
        <taxon>Xenorhabdus</taxon>
    </lineage>
</organism>
<protein>
    <submittedName>
        <fullName evidence="1">Uncharacterized protein</fullName>
    </submittedName>
</protein>
<dbReference type="AlphaFoldDB" id="A0A077NSH6"/>
<dbReference type="EMBL" id="CBSV010000081">
    <property type="protein sequence ID" value="CDH00556.1"/>
    <property type="molecule type" value="Genomic_DNA"/>
</dbReference>
<name>A0A077NSH6_XENBV</name>
<evidence type="ECO:0000313" key="2">
    <source>
        <dbReference type="Proteomes" id="UP000028487"/>
    </source>
</evidence>
<gene>
    <name evidence="1" type="ORF">XBFM1_1710024</name>
</gene>
<sequence length="51" mass="5706">MTHYDQLFDKVKRHESITTKKLFTGVLFGGTLTVPSFAAEQVDSGGRTQYV</sequence>
<reference evidence="1" key="1">
    <citation type="submission" date="2013-07" db="EMBL/GenBank/DDBJ databases">
        <title>Sub-species coevolution in mutualistic symbiosis.</title>
        <authorList>
            <person name="Murfin K."/>
            <person name="Klassen J."/>
            <person name="Lee M."/>
            <person name="Forst S."/>
            <person name="Stock P."/>
            <person name="Goodrich-Blair H."/>
        </authorList>
    </citation>
    <scope>NUCLEOTIDE SEQUENCE [LARGE SCALE GENOMIC DNA]</scope>
    <source>
        <strain evidence="1">Feltiae Moldova</strain>
    </source>
</reference>
<dbReference type="HOGENOM" id="CLU_3105426_0_0_6"/>
<dbReference type="Proteomes" id="UP000028487">
    <property type="component" value="Unassembled WGS sequence"/>
</dbReference>
<accession>A0A077NSH6</accession>